<protein>
    <submittedName>
        <fullName evidence="2">Uncharacterized protein</fullName>
    </submittedName>
</protein>
<evidence type="ECO:0000313" key="3">
    <source>
        <dbReference type="Proteomes" id="UP000682877"/>
    </source>
</evidence>
<dbReference type="AlphaFoldDB" id="A0A8S1ZIW4"/>
<evidence type="ECO:0000313" key="2">
    <source>
        <dbReference type="EMBL" id="CAE5959700.1"/>
    </source>
</evidence>
<organism evidence="2 3">
    <name type="scientific">Arabidopsis arenosa</name>
    <name type="common">Sand rock-cress</name>
    <name type="synonym">Cardaminopsis arenosa</name>
    <dbReference type="NCBI Taxonomy" id="38785"/>
    <lineage>
        <taxon>Eukaryota</taxon>
        <taxon>Viridiplantae</taxon>
        <taxon>Streptophyta</taxon>
        <taxon>Embryophyta</taxon>
        <taxon>Tracheophyta</taxon>
        <taxon>Spermatophyta</taxon>
        <taxon>Magnoliopsida</taxon>
        <taxon>eudicotyledons</taxon>
        <taxon>Gunneridae</taxon>
        <taxon>Pentapetalae</taxon>
        <taxon>rosids</taxon>
        <taxon>malvids</taxon>
        <taxon>Brassicales</taxon>
        <taxon>Brassicaceae</taxon>
        <taxon>Camelineae</taxon>
        <taxon>Arabidopsis</taxon>
    </lineage>
</organism>
<feature type="compositionally biased region" description="Basic and acidic residues" evidence="1">
    <location>
        <begin position="1"/>
        <end position="12"/>
    </location>
</feature>
<sequence length="189" mass="21077">MAKIEKKRERFNMDSSVPESPPMKKSRETERISDDVHELNQVNSLESSNSMNSVLDWHDLEHMADLLNMFDVPDSRDGDEVPGLESVVKSLEEDIISTQAATEDKTSSSEDAMVELVYLLEASDDELGLPPRFMASPSNGEEVVLEPIEYEVGEVYDSFDFGISGCGGWMDDVELDGFCVDVVEDTKLT</sequence>
<name>A0A8S1ZIW4_ARAAE</name>
<dbReference type="PANTHER" id="PTHR34539:SF15">
    <property type="match status" value="1"/>
</dbReference>
<dbReference type="EMBL" id="LR999451">
    <property type="protein sequence ID" value="CAE5959700.1"/>
    <property type="molecule type" value="Genomic_DNA"/>
</dbReference>
<feature type="region of interest" description="Disordered" evidence="1">
    <location>
        <begin position="1"/>
        <end position="33"/>
    </location>
</feature>
<dbReference type="PANTHER" id="PTHR34539">
    <property type="entry name" value="T6J4.11 PROTEIN"/>
    <property type="match status" value="1"/>
</dbReference>
<reference evidence="2" key="1">
    <citation type="submission" date="2021-01" db="EMBL/GenBank/DDBJ databases">
        <authorList>
            <person name="Bezrukov I."/>
        </authorList>
    </citation>
    <scope>NUCLEOTIDE SEQUENCE</scope>
</reference>
<accession>A0A8S1ZIW4</accession>
<gene>
    <name evidence="2" type="ORF">AARE701A_LOCUS3200</name>
</gene>
<evidence type="ECO:0000256" key="1">
    <source>
        <dbReference type="SAM" id="MobiDB-lite"/>
    </source>
</evidence>
<dbReference type="Proteomes" id="UP000682877">
    <property type="component" value="Chromosome 1"/>
</dbReference>
<keyword evidence="3" id="KW-1185">Reference proteome</keyword>
<proteinExistence type="predicted"/>